<name>A0ABW2FXC9_9ACTN</name>
<feature type="domain" description="N-acetyltransferase" evidence="1">
    <location>
        <begin position="13"/>
        <end position="174"/>
    </location>
</feature>
<comment type="caution">
    <text evidence="2">The sequence shown here is derived from an EMBL/GenBank/DDBJ whole genome shotgun (WGS) entry which is preliminary data.</text>
</comment>
<organism evidence="2 3">
    <name type="scientific">Kitasatospora paranensis</name>
    <dbReference type="NCBI Taxonomy" id="258053"/>
    <lineage>
        <taxon>Bacteria</taxon>
        <taxon>Bacillati</taxon>
        <taxon>Actinomycetota</taxon>
        <taxon>Actinomycetes</taxon>
        <taxon>Kitasatosporales</taxon>
        <taxon>Streptomycetaceae</taxon>
        <taxon>Kitasatospora</taxon>
    </lineage>
</organism>
<dbReference type="PANTHER" id="PTHR43441">
    <property type="entry name" value="RIBOSOMAL-PROTEIN-SERINE ACETYLTRANSFERASE"/>
    <property type="match status" value="1"/>
</dbReference>
<dbReference type="EMBL" id="JBHTAJ010000018">
    <property type="protein sequence ID" value="MFC7180250.1"/>
    <property type="molecule type" value="Genomic_DNA"/>
</dbReference>
<proteinExistence type="predicted"/>
<keyword evidence="3" id="KW-1185">Reference proteome</keyword>
<reference evidence="3" key="1">
    <citation type="journal article" date="2019" name="Int. J. Syst. Evol. Microbiol.">
        <title>The Global Catalogue of Microorganisms (GCM) 10K type strain sequencing project: providing services to taxonomists for standard genome sequencing and annotation.</title>
        <authorList>
            <consortium name="The Broad Institute Genomics Platform"/>
            <consortium name="The Broad Institute Genome Sequencing Center for Infectious Disease"/>
            <person name="Wu L."/>
            <person name="Ma J."/>
        </authorList>
    </citation>
    <scope>NUCLEOTIDE SEQUENCE [LARGE SCALE GENOMIC DNA]</scope>
    <source>
        <strain evidence="3">CGMCC 1.12859</strain>
    </source>
</reference>
<dbReference type="EC" id="2.3.-.-" evidence="2"/>
<dbReference type="RefSeq" id="WP_380231036.1">
    <property type="nucleotide sequence ID" value="NZ_JBHSVH010000002.1"/>
</dbReference>
<dbReference type="Gene3D" id="3.40.630.30">
    <property type="match status" value="1"/>
</dbReference>
<dbReference type="InterPro" id="IPR016181">
    <property type="entry name" value="Acyl_CoA_acyltransferase"/>
</dbReference>
<dbReference type="SUPFAM" id="SSF55729">
    <property type="entry name" value="Acyl-CoA N-acyltransferases (Nat)"/>
    <property type="match status" value="1"/>
</dbReference>
<accession>A0ABW2FXC9</accession>
<protein>
    <submittedName>
        <fullName evidence="2">GNAT family N-acetyltransferase</fullName>
        <ecNumber evidence="2">2.3.-.-</ecNumber>
    </submittedName>
</protein>
<keyword evidence="2" id="KW-0012">Acyltransferase</keyword>
<evidence type="ECO:0000313" key="3">
    <source>
        <dbReference type="Proteomes" id="UP001596435"/>
    </source>
</evidence>
<sequence>MTLATPVLRTARLRLRPFADADAEALFALHGSPRVMRYWDSPPWTERARASRFLATCRTMADEGTGVRVAIERASDGAFVGWCCLTAWNPEYRSASLGYCLDEAMWGRGFAAEAAHALLQWAFDTLDLNRVQAEADTRNAASARVLEKIGFVREGTLREDCVVNGEVSDSWVFGLIRREWHSVAAPIHRRNPGTAEQ</sequence>
<dbReference type="InterPro" id="IPR051908">
    <property type="entry name" value="Ribosomal_N-acetyltransferase"/>
</dbReference>
<dbReference type="PANTHER" id="PTHR43441:SF11">
    <property type="entry name" value="RIBOSOMAL-PROTEIN-SERINE ACETYLTRANSFERASE"/>
    <property type="match status" value="1"/>
</dbReference>
<keyword evidence="2" id="KW-0808">Transferase</keyword>
<dbReference type="PROSITE" id="PS51186">
    <property type="entry name" value="GNAT"/>
    <property type="match status" value="1"/>
</dbReference>
<evidence type="ECO:0000259" key="1">
    <source>
        <dbReference type="PROSITE" id="PS51186"/>
    </source>
</evidence>
<dbReference type="GO" id="GO:0016746">
    <property type="term" value="F:acyltransferase activity"/>
    <property type="evidence" value="ECO:0007669"/>
    <property type="project" value="UniProtKB-KW"/>
</dbReference>
<dbReference type="InterPro" id="IPR000182">
    <property type="entry name" value="GNAT_dom"/>
</dbReference>
<gene>
    <name evidence="2" type="ORF">ACFQMG_11865</name>
</gene>
<dbReference type="Pfam" id="PF13302">
    <property type="entry name" value="Acetyltransf_3"/>
    <property type="match status" value="1"/>
</dbReference>
<dbReference type="Proteomes" id="UP001596435">
    <property type="component" value="Unassembled WGS sequence"/>
</dbReference>
<evidence type="ECO:0000313" key="2">
    <source>
        <dbReference type="EMBL" id="MFC7180250.1"/>
    </source>
</evidence>